<comment type="caution">
    <text evidence="2">The sequence shown here is derived from an EMBL/GenBank/DDBJ whole genome shotgun (WGS) entry which is preliminary data.</text>
</comment>
<dbReference type="EMBL" id="BKCJ011076661">
    <property type="protein sequence ID" value="GFC80765.1"/>
    <property type="molecule type" value="Genomic_DNA"/>
</dbReference>
<accession>A0A699R584</accession>
<dbReference type="AlphaFoldDB" id="A0A699R584"/>
<reference evidence="2" key="1">
    <citation type="journal article" date="2019" name="Sci. Rep.">
        <title>Draft genome of Tanacetum cinerariifolium, the natural source of mosquito coil.</title>
        <authorList>
            <person name="Yamashiro T."/>
            <person name="Shiraishi A."/>
            <person name="Satake H."/>
            <person name="Nakayama K."/>
        </authorList>
    </citation>
    <scope>NUCLEOTIDE SEQUENCE</scope>
</reference>
<proteinExistence type="predicted"/>
<organism evidence="2">
    <name type="scientific">Tanacetum cinerariifolium</name>
    <name type="common">Dalmatian daisy</name>
    <name type="synonym">Chrysanthemum cinerariifolium</name>
    <dbReference type="NCBI Taxonomy" id="118510"/>
    <lineage>
        <taxon>Eukaryota</taxon>
        <taxon>Viridiplantae</taxon>
        <taxon>Streptophyta</taxon>
        <taxon>Embryophyta</taxon>
        <taxon>Tracheophyta</taxon>
        <taxon>Spermatophyta</taxon>
        <taxon>Magnoliopsida</taxon>
        <taxon>eudicotyledons</taxon>
        <taxon>Gunneridae</taxon>
        <taxon>Pentapetalae</taxon>
        <taxon>asterids</taxon>
        <taxon>campanulids</taxon>
        <taxon>Asterales</taxon>
        <taxon>Asteraceae</taxon>
        <taxon>Asteroideae</taxon>
        <taxon>Anthemideae</taxon>
        <taxon>Anthemidinae</taxon>
        <taxon>Tanacetum</taxon>
    </lineage>
</organism>
<feature type="non-terminal residue" evidence="2">
    <location>
        <position position="1"/>
    </location>
</feature>
<evidence type="ECO:0000313" key="2">
    <source>
        <dbReference type="EMBL" id="GFC80765.1"/>
    </source>
</evidence>
<gene>
    <name evidence="2" type="ORF">Tci_852735</name>
</gene>
<protein>
    <submittedName>
        <fullName evidence="2">Uncharacterized protein</fullName>
    </submittedName>
</protein>
<feature type="region of interest" description="Disordered" evidence="1">
    <location>
        <begin position="1"/>
        <end position="23"/>
    </location>
</feature>
<name>A0A699R584_TANCI</name>
<evidence type="ECO:0000256" key="1">
    <source>
        <dbReference type="SAM" id="MobiDB-lite"/>
    </source>
</evidence>
<sequence length="74" mass="7713">GANTKVIVEDKGSGEKGGSTADQVSTARLEVSAAASSTPPTTTTIFGDEDLTIAQTLIKMSKFDEIQARMDANH</sequence>